<evidence type="ECO:0000313" key="4">
    <source>
        <dbReference type="EMBL" id="GBG85531.1"/>
    </source>
</evidence>
<feature type="region of interest" description="Disordered" evidence="2">
    <location>
        <begin position="664"/>
        <end position="714"/>
    </location>
</feature>
<dbReference type="PROSITE" id="PS51194">
    <property type="entry name" value="HELICASE_CTER"/>
    <property type="match status" value="1"/>
</dbReference>
<keyword evidence="5" id="KW-1185">Reference proteome</keyword>
<gene>
    <name evidence="4" type="ORF">CBR_g40169</name>
</gene>
<dbReference type="InterPro" id="IPR027417">
    <property type="entry name" value="P-loop_NTPase"/>
</dbReference>
<organism evidence="4 5">
    <name type="scientific">Chara braunii</name>
    <name type="common">Braun's stonewort</name>
    <dbReference type="NCBI Taxonomy" id="69332"/>
    <lineage>
        <taxon>Eukaryota</taxon>
        <taxon>Viridiplantae</taxon>
        <taxon>Streptophyta</taxon>
        <taxon>Charophyceae</taxon>
        <taxon>Charales</taxon>
        <taxon>Characeae</taxon>
        <taxon>Chara</taxon>
    </lineage>
</organism>
<dbReference type="Gramene" id="GBG85531">
    <property type="protein sequence ID" value="GBG85531"/>
    <property type="gene ID" value="CBR_g40169"/>
</dbReference>
<evidence type="ECO:0000259" key="3">
    <source>
        <dbReference type="PROSITE" id="PS51194"/>
    </source>
</evidence>
<feature type="region of interest" description="Disordered" evidence="2">
    <location>
        <begin position="822"/>
        <end position="862"/>
    </location>
</feature>
<dbReference type="PANTHER" id="PTHR45629">
    <property type="entry name" value="SNF2/RAD54 FAMILY MEMBER"/>
    <property type="match status" value="1"/>
</dbReference>
<feature type="compositionally biased region" description="Acidic residues" evidence="2">
    <location>
        <begin position="405"/>
        <end position="427"/>
    </location>
</feature>
<dbReference type="GO" id="GO:0015616">
    <property type="term" value="F:DNA translocase activity"/>
    <property type="evidence" value="ECO:0007669"/>
    <property type="project" value="TreeGrafter"/>
</dbReference>
<dbReference type="CDD" id="cd18793">
    <property type="entry name" value="SF2_C_SNF"/>
    <property type="match status" value="1"/>
</dbReference>
<dbReference type="GO" id="GO:0000724">
    <property type="term" value="P:double-strand break repair via homologous recombination"/>
    <property type="evidence" value="ECO:0007669"/>
    <property type="project" value="TreeGrafter"/>
</dbReference>
<feature type="compositionally biased region" description="Polar residues" evidence="2">
    <location>
        <begin position="485"/>
        <end position="494"/>
    </location>
</feature>
<accession>A0A388LTD4</accession>
<keyword evidence="1" id="KW-0378">Hydrolase</keyword>
<feature type="compositionally biased region" description="Basic and acidic residues" evidence="2">
    <location>
        <begin position="461"/>
        <end position="472"/>
    </location>
</feature>
<feature type="compositionally biased region" description="Basic and acidic residues" evidence="2">
    <location>
        <begin position="495"/>
        <end position="517"/>
    </location>
</feature>
<evidence type="ECO:0000256" key="2">
    <source>
        <dbReference type="SAM" id="MobiDB-lite"/>
    </source>
</evidence>
<sequence>MLSSSGTSGNPLQAIGILRKLCNHPDLLRSVGRSKDVGGDECNSAQEQAAQSNSSELHARIESCFASAGRSAEEDVSVFSGKLACLKMVLESIYTSAENGSRDRIVVVSNYTQTLDIIQSVCSSQGWKFLRLDGTTDVSGRQSMVNRFNSGFTEEFIFLLSSKAGGTGLNLIGANRLILFDPDWNPATDAQWVWVLKKDPTVKLDIYPPYDSRWRQMGAKRMEDKETGYITKPMLDEAIMAYEQQRMELMDQLHKVGKNAEMAFLENAEARVQQQEQWKPIGSNMEEGSEGQGENMECGGEEGEGTGRSGQPLKRKESSGEEEETDSQGGGAQKTKRQHKSTTVEGSTTAKSGEEATHDTAGSGEKGKEGEGKEGSQDDSTPLLADKEKKEREERRKGMKNIENMTEEEILQVEEDQRDGSQDLDPEDSTKEESDQEMPEEGDLTLEQWIQEVEQLEWGRTIEAEISNEGRRGSKKRKAQGAEEQGSTAGNVEGSQDRLMEEAEQQRREDEEEAKQDLRKQAAILMAQVNTLKDENRELEEDRAMARVWRDGQQKDVVIYRFLSTGSIEEKIYQRQIVKGEVAAAVAAKDGDRGSKKGQHFTREELKELFQLQTETACDTYDLLYRSRMPHAMHWKDVSSDVIDPPLKWAVSGGTVTFVHEQTEETKAGSGYDGSFCESDLGGFEPTRSGSAGWSADKEEDDRPGEVEGPVSSSTDVISEALRDIGNLQPQHNVVAKVEESPRKRLKRASDKYSYPERTEMRTTTSDPSDGAVAHLAESVDSDILATSADCRENDSVNADNDFQEDALIYYRTKRKSSAVTAVSANNTKQGDEQPDGNGGDLGLSGGMKADPSDGGTSYMSRDLKSRDTLAADWGTAFEDDMMLAELDISCGCSVEMEIALASNGFDPQDLWFAKKSFLLGFLLGVQEEKDAFSRSKLGRIIVKEFKGVPLDRAAELAFPMVAEYIGRHYGHESTALADLISRYEDRRALSATENGRFLLRQVDAEAKRAADKEESDEHQPLDVFGFTSKEGEAHPICNKQSVKTSAFEAAFAFAKDLGRGSW</sequence>
<dbReference type="Proteomes" id="UP000265515">
    <property type="component" value="Unassembled WGS sequence"/>
</dbReference>
<protein>
    <recommendedName>
        <fullName evidence="3">Helicase C-terminal domain-containing protein</fullName>
    </recommendedName>
</protein>
<feature type="region of interest" description="Disordered" evidence="2">
    <location>
        <begin position="461"/>
        <end position="517"/>
    </location>
</feature>
<name>A0A388LTD4_CHABU</name>
<proteinExistence type="predicted"/>
<dbReference type="SMART" id="SM00490">
    <property type="entry name" value="HELICc"/>
    <property type="match status" value="1"/>
</dbReference>
<dbReference type="AlphaFoldDB" id="A0A388LTD4"/>
<feature type="compositionally biased region" description="Acidic residues" evidence="2">
    <location>
        <begin position="434"/>
        <end position="444"/>
    </location>
</feature>
<evidence type="ECO:0000313" key="5">
    <source>
        <dbReference type="Proteomes" id="UP000265515"/>
    </source>
</evidence>
<feature type="region of interest" description="Disordered" evidence="2">
    <location>
        <begin position="737"/>
        <end position="771"/>
    </location>
</feature>
<feature type="compositionally biased region" description="Basic and acidic residues" evidence="2">
    <location>
        <begin position="737"/>
        <end position="761"/>
    </location>
</feature>
<dbReference type="InterPro" id="IPR001650">
    <property type="entry name" value="Helicase_C-like"/>
</dbReference>
<dbReference type="Pfam" id="PF00271">
    <property type="entry name" value="Helicase_C"/>
    <property type="match status" value="1"/>
</dbReference>
<dbReference type="Gene3D" id="3.40.50.300">
    <property type="entry name" value="P-loop containing nucleotide triphosphate hydrolases"/>
    <property type="match status" value="2"/>
</dbReference>
<dbReference type="EMBL" id="BFEA01000522">
    <property type="protein sequence ID" value="GBG85531.1"/>
    <property type="molecule type" value="Genomic_DNA"/>
</dbReference>
<dbReference type="InterPro" id="IPR049730">
    <property type="entry name" value="SNF2/RAD54-like_C"/>
</dbReference>
<dbReference type="STRING" id="69332.A0A388LTD4"/>
<feature type="domain" description="Helicase C-terminal" evidence="3">
    <location>
        <begin position="89"/>
        <end position="250"/>
    </location>
</feature>
<feature type="compositionally biased region" description="Gly residues" evidence="2">
    <location>
        <begin position="837"/>
        <end position="846"/>
    </location>
</feature>
<dbReference type="PANTHER" id="PTHR45629:SF7">
    <property type="entry name" value="DNA EXCISION REPAIR PROTEIN ERCC-6-RELATED"/>
    <property type="match status" value="1"/>
</dbReference>
<reference evidence="4 5" key="1">
    <citation type="journal article" date="2018" name="Cell">
        <title>The Chara Genome: Secondary Complexity and Implications for Plant Terrestrialization.</title>
        <authorList>
            <person name="Nishiyama T."/>
            <person name="Sakayama H."/>
            <person name="Vries J.D."/>
            <person name="Buschmann H."/>
            <person name="Saint-Marcoux D."/>
            <person name="Ullrich K.K."/>
            <person name="Haas F.B."/>
            <person name="Vanderstraeten L."/>
            <person name="Becker D."/>
            <person name="Lang D."/>
            <person name="Vosolsobe S."/>
            <person name="Rombauts S."/>
            <person name="Wilhelmsson P.K.I."/>
            <person name="Janitza P."/>
            <person name="Kern R."/>
            <person name="Heyl A."/>
            <person name="Rumpler F."/>
            <person name="Villalobos L.I.A.C."/>
            <person name="Clay J.M."/>
            <person name="Skokan R."/>
            <person name="Toyoda A."/>
            <person name="Suzuki Y."/>
            <person name="Kagoshima H."/>
            <person name="Schijlen E."/>
            <person name="Tajeshwar N."/>
            <person name="Catarino B."/>
            <person name="Hetherington A.J."/>
            <person name="Saltykova A."/>
            <person name="Bonnot C."/>
            <person name="Breuninger H."/>
            <person name="Symeonidi A."/>
            <person name="Radhakrishnan G.V."/>
            <person name="Van Nieuwerburgh F."/>
            <person name="Deforce D."/>
            <person name="Chang C."/>
            <person name="Karol K.G."/>
            <person name="Hedrich R."/>
            <person name="Ulvskov P."/>
            <person name="Glockner G."/>
            <person name="Delwiche C.F."/>
            <person name="Petrasek J."/>
            <person name="Van de Peer Y."/>
            <person name="Friml J."/>
            <person name="Beilby M."/>
            <person name="Dolan L."/>
            <person name="Kohara Y."/>
            <person name="Sugano S."/>
            <person name="Fujiyama A."/>
            <person name="Delaux P.-M."/>
            <person name="Quint M."/>
            <person name="TheiBen G."/>
            <person name="Hagemann M."/>
            <person name="Harholt J."/>
            <person name="Dunand C."/>
            <person name="Zachgo S."/>
            <person name="Langdale J."/>
            <person name="Maumus F."/>
            <person name="Straeten D.V.D."/>
            <person name="Gould S.B."/>
            <person name="Rensing S.A."/>
        </authorList>
    </citation>
    <scope>NUCLEOTIDE SEQUENCE [LARGE SCALE GENOMIC DNA]</scope>
    <source>
        <strain evidence="4 5">S276</strain>
    </source>
</reference>
<feature type="compositionally biased region" description="Polar residues" evidence="2">
    <location>
        <begin position="341"/>
        <end position="351"/>
    </location>
</feature>
<feature type="compositionally biased region" description="Basic and acidic residues" evidence="2">
    <location>
        <begin position="385"/>
        <end position="396"/>
    </location>
</feature>
<dbReference type="InterPro" id="IPR050496">
    <property type="entry name" value="SNF2_RAD54_helicase_repair"/>
</dbReference>
<feature type="compositionally biased region" description="Basic and acidic residues" evidence="2">
    <location>
        <begin position="365"/>
        <end position="376"/>
    </location>
</feature>
<dbReference type="GO" id="GO:0007131">
    <property type="term" value="P:reciprocal meiotic recombination"/>
    <property type="evidence" value="ECO:0007669"/>
    <property type="project" value="TreeGrafter"/>
</dbReference>
<dbReference type="OrthoDB" id="413460at2759"/>
<comment type="caution">
    <text evidence="4">The sequence shown here is derived from an EMBL/GenBank/DDBJ whole genome shotgun (WGS) entry which is preliminary data.</text>
</comment>
<feature type="region of interest" description="Disordered" evidence="2">
    <location>
        <begin position="274"/>
        <end position="445"/>
    </location>
</feature>
<dbReference type="GO" id="GO:0005634">
    <property type="term" value="C:nucleus"/>
    <property type="evidence" value="ECO:0007669"/>
    <property type="project" value="TreeGrafter"/>
</dbReference>
<dbReference type="SUPFAM" id="SSF52540">
    <property type="entry name" value="P-loop containing nucleoside triphosphate hydrolases"/>
    <property type="match status" value="2"/>
</dbReference>
<dbReference type="GO" id="GO:0016787">
    <property type="term" value="F:hydrolase activity"/>
    <property type="evidence" value="ECO:0007669"/>
    <property type="project" value="UniProtKB-KW"/>
</dbReference>
<evidence type="ECO:0000256" key="1">
    <source>
        <dbReference type="ARBA" id="ARBA00022801"/>
    </source>
</evidence>